<dbReference type="Proteomes" id="UP000467130">
    <property type="component" value="Chromosome"/>
</dbReference>
<dbReference type="KEGG" id="msto:MSTO_27210"/>
<protein>
    <submittedName>
        <fullName evidence="1">Uncharacterized protein</fullName>
    </submittedName>
</protein>
<accession>A0A7I7Q915</accession>
<organism evidence="1 2">
    <name type="scientific">Mycobacterium stomatepiae</name>
    <dbReference type="NCBI Taxonomy" id="470076"/>
    <lineage>
        <taxon>Bacteria</taxon>
        <taxon>Bacillati</taxon>
        <taxon>Actinomycetota</taxon>
        <taxon>Actinomycetes</taxon>
        <taxon>Mycobacteriales</taxon>
        <taxon>Mycobacteriaceae</taxon>
        <taxon>Mycobacterium</taxon>
        <taxon>Mycobacterium simiae complex</taxon>
    </lineage>
</organism>
<gene>
    <name evidence="1" type="ORF">MSTO_27210</name>
</gene>
<sequence length="109" mass="11683">MAPILALINPLTVINAVRVGSVARSRGRVAGRYAVGKRAGPALAPILGEQQDGVLAERRQSRHFPLDAAGELLQFGCGVVVGGDPENQLVAIAQHRDSAGQLRRRRRDR</sequence>
<reference evidence="1 2" key="1">
    <citation type="journal article" date="2019" name="Emerg. Microbes Infect.">
        <title>Comprehensive subspecies identification of 175 nontuberculous mycobacteria species based on 7547 genomic profiles.</title>
        <authorList>
            <person name="Matsumoto Y."/>
            <person name="Kinjo T."/>
            <person name="Motooka D."/>
            <person name="Nabeya D."/>
            <person name="Jung N."/>
            <person name="Uechi K."/>
            <person name="Horii T."/>
            <person name="Iida T."/>
            <person name="Fujita J."/>
            <person name="Nakamura S."/>
        </authorList>
    </citation>
    <scope>NUCLEOTIDE SEQUENCE [LARGE SCALE GENOMIC DNA]</scope>
    <source>
        <strain evidence="1 2">JCM 17783</strain>
    </source>
</reference>
<evidence type="ECO:0000313" key="2">
    <source>
        <dbReference type="Proteomes" id="UP000467130"/>
    </source>
</evidence>
<name>A0A7I7Q915_9MYCO</name>
<dbReference type="AlphaFoldDB" id="A0A7I7Q915"/>
<proteinExistence type="predicted"/>
<dbReference type="EMBL" id="AP022587">
    <property type="protein sequence ID" value="BBY22516.1"/>
    <property type="molecule type" value="Genomic_DNA"/>
</dbReference>
<evidence type="ECO:0000313" key="1">
    <source>
        <dbReference type="EMBL" id="BBY22516.1"/>
    </source>
</evidence>
<keyword evidence="2" id="KW-1185">Reference proteome</keyword>